<comment type="caution">
    <text evidence="1">The sequence shown here is derived from an EMBL/GenBank/DDBJ whole genome shotgun (WGS) entry which is preliminary data.</text>
</comment>
<evidence type="ECO:0000313" key="2">
    <source>
        <dbReference type="Proteomes" id="UP000008367"/>
    </source>
</evidence>
<organism evidence="1 2">
    <name type="scientific">Vibrio harveyi</name>
    <name type="common">Beneckea harveyi</name>
    <dbReference type="NCBI Taxonomy" id="669"/>
    <lineage>
        <taxon>Bacteria</taxon>
        <taxon>Pseudomonadati</taxon>
        <taxon>Pseudomonadota</taxon>
        <taxon>Gammaproteobacteria</taxon>
        <taxon>Vibrionales</taxon>
        <taxon>Vibrionaceae</taxon>
        <taxon>Vibrio</taxon>
    </lineage>
</organism>
<protein>
    <submittedName>
        <fullName evidence="1">Uncharacterized protein</fullName>
    </submittedName>
</protein>
<gene>
    <name evidence="1" type="ORF">VCHENC02_2438</name>
</gene>
<dbReference type="Proteomes" id="UP000008367">
    <property type="component" value="Unassembled WGS sequence"/>
</dbReference>
<dbReference type="RefSeq" id="WP_009700708.1">
    <property type="nucleotide sequence ID" value="NZ_CAKMTR010000065.1"/>
</dbReference>
<accession>A0A454CZX9</accession>
<name>A0A454CZX9_VIBHA</name>
<dbReference type="AlphaFoldDB" id="A0A454CZX9"/>
<sequence length="58" mass="6657">MEKYCPICQTELIGRSQYSVCPRNSIGECAYDGYEEHHAHCCHEVGENTHEKELVTLD</sequence>
<dbReference type="EMBL" id="AJSR01000946">
    <property type="protein sequence ID" value="EKM31968.1"/>
    <property type="molecule type" value="Genomic_DNA"/>
</dbReference>
<proteinExistence type="predicted"/>
<reference evidence="1 2" key="1">
    <citation type="submission" date="2012-10" db="EMBL/GenBank/DDBJ databases">
        <title>Genome sequence of Vibrio Cholerae HENC-02.</title>
        <authorList>
            <person name="Eppinger M."/>
            <person name="Hasan N.A."/>
            <person name="Sengamalay N."/>
            <person name="Hine E."/>
            <person name="Su Q."/>
            <person name="Daugherty S.C."/>
            <person name="Young S."/>
            <person name="Sadzewicz L."/>
            <person name="Tallon L."/>
            <person name="Cebula T.A."/>
            <person name="Ravel J."/>
            <person name="Colwell R.R."/>
        </authorList>
    </citation>
    <scope>NUCLEOTIDE SEQUENCE [LARGE SCALE GENOMIC DNA]</scope>
    <source>
        <strain evidence="1 2">HENC-02</strain>
    </source>
</reference>
<evidence type="ECO:0000313" key="1">
    <source>
        <dbReference type="EMBL" id="EKM31968.1"/>
    </source>
</evidence>